<dbReference type="STRING" id="67855.RO21_06035"/>
<accession>A0A0J5P5D5</accession>
<comment type="caution">
    <text evidence="2">The sequence shown here is derived from an EMBL/GenBank/DDBJ whole genome shotgun (WGS) entry which is preliminary data.</text>
</comment>
<feature type="transmembrane region" description="Helical" evidence="1">
    <location>
        <begin position="6"/>
        <end position="22"/>
    </location>
</feature>
<dbReference type="InterPro" id="IPR020274">
    <property type="entry name" value="Uncharacterised_HI1496"/>
</dbReference>
<protein>
    <recommendedName>
        <fullName evidence="4">DUF2681 domain-containing protein</fullName>
    </recommendedName>
</protein>
<dbReference type="Pfam" id="PF10883">
    <property type="entry name" value="DUF2681"/>
    <property type="match status" value="1"/>
</dbReference>
<organism evidence="2 3">
    <name type="scientific">Muribacter muris</name>
    <dbReference type="NCBI Taxonomy" id="67855"/>
    <lineage>
        <taxon>Bacteria</taxon>
        <taxon>Pseudomonadati</taxon>
        <taxon>Pseudomonadota</taxon>
        <taxon>Gammaproteobacteria</taxon>
        <taxon>Pasteurellales</taxon>
        <taxon>Pasteurellaceae</taxon>
        <taxon>Muribacter</taxon>
    </lineage>
</organism>
<keyword evidence="1" id="KW-0472">Membrane</keyword>
<proteinExistence type="predicted"/>
<evidence type="ECO:0008006" key="4">
    <source>
        <dbReference type="Google" id="ProtNLM"/>
    </source>
</evidence>
<reference evidence="2 3" key="1">
    <citation type="submission" date="2014-12" db="EMBL/GenBank/DDBJ databases">
        <title>Reclassification of Actinobacillus muris as Muribacter muris.</title>
        <authorList>
            <person name="Christensen H."/>
            <person name="Nicklas W."/>
            <person name="Bisgaard M."/>
        </authorList>
    </citation>
    <scope>NUCLEOTIDE SEQUENCE [LARGE SCALE GENOMIC DNA]</scope>
    <source>
        <strain evidence="2 3">Ackerman80-443D</strain>
    </source>
</reference>
<sequence>MIIAQIIITAVFALCIVGWCLWQSRKANALAKKLAEQTAYNQQLQTEKAVVETQLKHHEVRKQNEENVISLDRKRIIDRLHTNADLRD</sequence>
<dbReference type="AlphaFoldDB" id="A0A0J5P5D5"/>
<keyword evidence="1" id="KW-1133">Transmembrane helix</keyword>
<dbReference type="EMBL" id="JWIZ01000033">
    <property type="protein sequence ID" value="KMK51471.1"/>
    <property type="molecule type" value="Genomic_DNA"/>
</dbReference>
<evidence type="ECO:0000313" key="2">
    <source>
        <dbReference type="EMBL" id="KMK51471.1"/>
    </source>
</evidence>
<evidence type="ECO:0000256" key="1">
    <source>
        <dbReference type="SAM" id="Phobius"/>
    </source>
</evidence>
<dbReference type="Proteomes" id="UP000036270">
    <property type="component" value="Unassembled WGS sequence"/>
</dbReference>
<name>A0A0J5P5D5_9PAST</name>
<gene>
    <name evidence="2" type="ORF">RO21_06035</name>
</gene>
<keyword evidence="3" id="KW-1185">Reference proteome</keyword>
<keyword evidence="1" id="KW-0812">Transmembrane</keyword>
<evidence type="ECO:0000313" key="3">
    <source>
        <dbReference type="Proteomes" id="UP000036270"/>
    </source>
</evidence>
<dbReference type="RefSeq" id="WP_047976898.1">
    <property type="nucleotide sequence ID" value="NZ_JWIZ01000033.1"/>
</dbReference>